<gene>
    <name evidence="1" type="ORF">ACFQV2_39135</name>
</gene>
<name>A0ABW2TZ02_9PSEU</name>
<accession>A0ABW2TZ02</accession>
<sequence length="152" mass="16812">MQDDDRAPAVVISLFSLLARRTFAHVDQRVVTLYVAAIRSRTAVIGDDERLARLVEVVIRSELGHVELLEPQLGTMREIVLIMNAVAIDLLRESGMDEHEVGELVSLAESEADRHVRNARGQGASKPGRLVESALRARAGMSEESFAAWNRL</sequence>
<organism evidence="1 2">
    <name type="scientific">Actinokineospora soli</name>
    <dbReference type="NCBI Taxonomy" id="1048753"/>
    <lineage>
        <taxon>Bacteria</taxon>
        <taxon>Bacillati</taxon>
        <taxon>Actinomycetota</taxon>
        <taxon>Actinomycetes</taxon>
        <taxon>Pseudonocardiales</taxon>
        <taxon>Pseudonocardiaceae</taxon>
        <taxon>Actinokineospora</taxon>
    </lineage>
</organism>
<proteinExistence type="predicted"/>
<reference evidence="2" key="1">
    <citation type="journal article" date="2019" name="Int. J. Syst. Evol. Microbiol.">
        <title>The Global Catalogue of Microorganisms (GCM) 10K type strain sequencing project: providing services to taxonomists for standard genome sequencing and annotation.</title>
        <authorList>
            <consortium name="The Broad Institute Genomics Platform"/>
            <consortium name="The Broad Institute Genome Sequencing Center for Infectious Disease"/>
            <person name="Wu L."/>
            <person name="Ma J."/>
        </authorList>
    </citation>
    <scope>NUCLEOTIDE SEQUENCE [LARGE SCALE GENOMIC DNA]</scope>
    <source>
        <strain evidence="2">JCM 17695</strain>
    </source>
</reference>
<keyword evidence="2" id="KW-1185">Reference proteome</keyword>
<dbReference type="Proteomes" id="UP001596512">
    <property type="component" value="Unassembled WGS sequence"/>
</dbReference>
<protein>
    <submittedName>
        <fullName evidence="1">Uncharacterized protein</fullName>
    </submittedName>
</protein>
<comment type="caution">
    <text evidence="1">The sequence shown here is derived from an EMBL/GenBank/DDBJ whole genome shotgun (WGS) entry which is preliminary data.</text>
</comment>
<evidence type="ECO:0000313" key="1">
    <source>
        <dbReference type="EMBL" id="MFC7618473.1"/>
    </source>
</evidence>
<dbReference type="EMBL" id="JBHTEY010000004">
    <property type="protein sequence ID" value="MFC7618473.1"/>
    <property type="molecule type" value="Genomic_DNA"/>
</dbReference>
<evidence type="ECO:0000313" key="2">
    <source>
        <dbReference type="Proteomes" id="UP001596512"/>
    </source>
</evidence>